<reference evidence="1 2" key="1">
    <citation type="submission" date="2018-06" db="EMBL/GenBank/DDBJ databases">
        <authorList>
            <consortium name="Pathogen Informatics"/>
            <person name="Doyle S."/>
        </authorList>
    </citation>
    <scope>NUCLEOTIDE SEQUENCE [LARGE SCALE GENOMIC DNA]</scope>
    <source>
        <strain evidence="1 2">NCTC11842</strain>
    </source>
</reference>
<dbReference type="EMBL" id="UAUF01000012">
    <property type="protein sequence ID" value="SPZ07844.1"/>
    <property type="molecule type" value="Genomic_DNA"/>
</dbReference>
<proteinExistence type="predicted"/>
<name>A0A2X2CKK9_PSELU</name>
<organism evidence="1 2">
    <name type="scientific">Pseudomonas luteola</name>
    <dbReference type="NCBI Taxonomy" id="47886"/>
    <lineage>
        <taxon>Bacteria</taxon>
        <taxon>Pseudomonadati</taxon>
        <taxon>Pseudomonadota</taxon>
        <taxon>Gammaproteobacteria</taxon>
        <taxon>Pseudomonadales</taxon>
        <taxon>Pseudomonadaceae</taxon>
        <taxon>Pseudomonas</taxon>
    </lineage>
</organism>
<gene>
    <name evidence="1" type="ORF">NCTC11842_02548</name>
</gene>
<evidence type="ECO:0000313" key="1">
    <source>
        <dbReference type="EMBL" id="SPZ07844.1"/>
    </source>
</evidence>
<dbReference type="Proteomes" id="UP000250443">
    <property type="component" value="Unassembled WGS sequence"/>
</dbReference>
<sequence length="49" mass="5676">MSPTYRLGMLFKEALKRSKRAGSLNSQKRPLTGNYEFLGRIRFYPLQPG</sequence>
<accession>A0A2X2CKK9</accession>
<protein>
    <submittedName>
        <fullName evidence="1">Uncharacterized protein</fullName>
    </submittedName>
</protein>
<evidence type="ECO:0000313" key="2">
    <source>
        <dbReference type="Proteomes" id="UP000250443"/>
    </source>
</evidence>
<dbReference type="AlphaFoldDB" id="A0A2X2CKK9"/>